<evidence type="ECO:0000313" key="1">
    <source>
        <dbReference type="EMBL" id="SVA90267.1"/>
    </source>
</evidence>
<organism evidence="1">
    <name type="scientific">marine metagenome</name>
    <dbReference type="NCBI Taxonomy" id="408172"/>
    <lineage>
        <taxon>unclassified sequences</taxon>
        <taxon>metagenomes</taxon>
        <taxon>ecological metagenomes</taxon>
    </lineage>
</organism>
<proteinExistence type="predicted"/>
<dbReference type="EMBL" id="UINC01021845">
    <property type="protein sequence ID" value="SVA90267.1"/>
    <property type="molecule type" value="Genomic_DNA"/>
</dbReference>
<sequence>MCDGGHVIKKVGRGLEAKERIFLKMYLFRCVWYVENGA</sequence>
<name>A0A381ZNG1_9ZZZZ</name>
<reference evidence="1" key="1">
    <citation type="submission" date="2018-05" db="EMBL/GenBank/DDBJ databases">
        <authorList>
            <person name="Lanie J.A."/>
            <person name="Ng W.-L."/>
            <person name="Kazmierczak K.M."/>
            <person name="Andrzejewski T.M."/>
            <person name="Davidsen T.M."/>
            <person name="Wayne K.J."/>
            <person name="Tettelin H."/>
            <person name="Glass J.I."/>
            <person name="Rusch D."/>
            <person name="Podicherti R."/>
            <person name="Tsui H.-C.T."/>
            <person name="Winkler M.E."/>
        </authorList>
    </citation>
    <scope>NUCLEOTIDE SEQUENCE</scope>
</reference>
<protein>
    <submittedName>
        <fullName evidence="1">Uncharacterized protein</fullName>
    </submittedName>
</protein>
<accession>A0A381ZNG1</accession>
<dbReference type="AlphaFoldDB" id="A0A381ZNG1"/>
<gene>
    <name evidence="1" type="ORF">METZ01_LOCUS143121</name>
</gene>